<organism evidence="1 2">
    <name type="scientific">Mucilaginibacter terrigena</name>
    <dbReference type="NCBI Taxonomy" id="2492395"/>
    <lineage>
        <taxon>Bacteria</taxon>
        <taxon>Pseudomonadati</taxon>
        <taxon>Bacteroidota</taxon>
        <taxon>Sphingobacteriia</taxon>
        <taxon>Sphingobacteriales</taxon>
        <taxon>Sphingobacteriaceae</taxon>
        <taxon>Mucilaginibacter</taxon>
    </lineage>
</organism>
<gene>
    <name evidence="1" type="ORF">EWM62_05600</name>
</gene>
<dbReference type="Proteomes" id="UP000293331">
    <property type="component" value="Unassembled WGS sequence"/>
</dbReference>
<dbReference type="AlphaFoldDB" id="A0A4Q5LPR8"/>
<proteinExistence type="predicted"/>
<keyword evidence="2" id="KW-1185">Reference proteome</keyword>
<name>A0A4Q5LPR8_9SPHI</name>
<dbReference type="OrthoDB" id="8418771at2"/>
<dbReference type="RefSeq" id="WP_129875675.1">
    <property type="nucleotide sequence ID" value="NZ_SEWG01000002.1"/>
</dbReference>
<reference evidence="1 2" key="1">
    <citation type="submission" date="2019-02" db="EMBL/GenBank/DDBJ databases">
        <title>Bacterial novel species Mucilaginibacter sp. 17JY9-4 isolated from soil.</title>
        <authorList>
            <person name="Jung H.-Y."/>
        </authorList>
    </citation>
    <scope>NUCLEOTIDE SEQUENCE [LARGE SCALE GENOMIC DNA]</scope>
    <source>
        <strain evidence="1 2">17JY9-4</strain>
    </source>
</reference>
<sequence>MKTDYGTLSQTINGLKAEGYTLDFNIQKDCIICHQTNTELSPDDFEIDAVFRFEGESNPDDEAVLYAISSTKDNSKGVLVNGYGISSDDASAALVQKLNRHL</sequence>
<protein>
    <submittedName>
        <fullName evidence="1">Phosphoribosylpyrophosphate synthetase</fullName>
    </submittedName>
</protein>
<evidence type="ECO:0000313" key="2">
    <source>
        <dbReference type="Proteomes" id="UP000293331"/>
    </source>
</evidence>
<evidence type="ECO:0000313" key="1">
    <source>
        <dbReference type="EMBL" id="RYU91416.1"/>
    </source>
</evidence>
<comment type="caution">
    <text evidence="1">The sequence shown here is derived from an EMBL/GenBank/DDBJ whole genome shotgun (WGS) entry which is preliminary data.</text>
</comment>
<dbReference type="EMBL" id="SEWG01000002">
    <property type="protein sequence ID" value="RYU91416.1"/>
    <property type="molecule type" value="Genomic_DNA"/>
</dbReference>
<accession>A0A4Q5LPR8</accession>